<organism evidence="2 3">
    <name type="scientific">Methanooceanicella nereidis</name>
    <dbReference type="NCBI Taxonomy" id="2052831"/>
    <lineage>
        <taxon>Archaea</taxon>
        <taxon>Methanobacteriati</taxon>
        <taxon>Methanobacteriota</taxon>
        <taxon>Stenosarchaea group</taxon>
        <taxon>Methanomicrobia</taxon>
        <taxon>Methanocellales</taxon>
        <taxon>Methanocellaceae</taxon>
        <taxon>Methanooceanicella</taxon>
    </lineage>
</organism>
<name>A0AAP2W4U5_9EURY</name>
<dbReference type="SMART" id="SM00091">
    <property type="entry name" value="PAS"/>
    <property type="match status" value="3"/>
</dbReference>
<protein>
    <submittedName>
        <fullName evidence="2">Histidine kinase</fullName>
    </submittedName>
</protein>
<comment type="caution">
    <text evidence="2">The sequence shown here is derived from an EMBL/GenBank/DDBJ whole genome shotgun (WGS) entry which is preliminary data.</text>
</comment>
<evidence type="ECO:0000259" key="1">
    <source>
        <dbReference type="PROSITE" id="PS50112"/>
    </source>
</evidence>
<evidence type="ECO:0000313" key="3">
    <source>
        <dbReference type="Proteomes" id="UP001320159"/>
    </source>
</evidence>
<sequence length="456" mass="52484">MEEYVDKLFQIKEFLQNKHPARLSISAISREMGMRRSSVSKYLDILQLTGDVTMVPFGKSKLFTISQRVPYNAIFDISPSDIIILNSRGHVEMVNKKFAADFEIDHVNKIIGHNICELGLKVFSDPVIQKNIRRLISGELYIKEMQYIEEKTNQVYYLKFLQTVSNQGGQHVLINVDNITSQILKDEAFTILDKRLRTIFDEVPSGIMFFRADGTILNANPASMSLFGIKRIQDLISINIFDFICTKDKIMGLIKAGKVAEIDIGCDFDVLKSVKKIPTIKSGVSYFDVVFTPITTHDNDRDQKEYVIMFKDITAEKMVEKELRFKESRYRSFFDNTCNGMLIIQPIERGEDYIVKDINHATETILRIKKEDIIGKRIFREWPDLLDFGVRESLKRINFTEQPEVLSPLKYVIGENEPWCSHYVFKLPSGEIASFMIDVTDEMKAESISITKACNI</sequence>
<dbReference type="CDD" id="cd00130">
    <property type="entry name" value="PAS"/>
    <property type="match status" value="1"/>
</dbReference>
<dbReference type="Gene3D" id="3.30.450.20">
    <property type="entry name" value="PAS domain"/>
    <property type="match status" value="3"/>
</dbReference>
<keyword evidence="2" id="KW-0808">Transferase</keyword>
<dbReference type="SUPFAM" id="SSF55785">
    <property type="entry name" value="PYP-like sensor domain (PAS domain)"/>
    <property type="match status" value="3"/>
</dbReference>
<gene>
    <name evidence="2" type="ORF">CUJ83_01335</name>
</gene>
<evidence type="ECO:0000313" key="2">
    <source>
        <dbReference type="EMBL" id="MCD1293637.1"/>
    </source>
</evidence>
<dbReference type="InterPro" id="IPR035965">
    <property type="entry name" value="PAS-like_dom_sf"/>
</dbReference>
<dbReference type="Pfam" id="PF13426">
    <property type="entry name" value="PAS_9"/>
    <property type="match status" value="1"/>
</dbReference>
<dbReference type="GO" id="GO:0016301">
    <property type="term" value="F:kinase activity"/>
    <property type="evidence" value="ECO:0007669"/>
    <property type="project" value="UniProtKB-KW"/>
</dbReference>
<keyword evidence="2" id="KW-0418">Kinase</keyword>
<accession>A0AAP2W4U5</accession>
<dbReference type="InterPro" id="IPR000014">
    <property type="entry name" value="PAS"/>
</dbReference>
<dbReference type="AlphaFoldDB" id="A0AAP2W4U5"/>
<feature type="domain" description="PAS" evidence="1">
    <location>
        <begin position="192"/>
        <end position="231"/>
    </location>
</feature>
<dbReference type="PROSITE" id="PS50112">
    <property type="entry name" value="PAS"/>
    <property type="match status" value="1"/>
</dbReference>
<reference evidence="2 3" key="1">
    <citation type="submission" date="2017-11" db="EMBL/GenBank/DDBJ databases">
        <title>Isolation and Characterization of Family Methanocellaceae Species from Potential Methane Hydrate Area Offshore Southwestern Taiwan.</title>
        <authorList>
            <person name="Zhang W.-L."/>
            <person name="Chen W.-C."/>
            <person name="Lai M.-C."/>
            <person name="Chen S.-C."/>
        </authorList>
    </citation>
    <scope>NUCLEOTIDE SEQUENCE [LARGE SCALE GENOMIC DNA]</scope>
    <source>
        <strain evidence="2 3">CWC-04</strain>
    </source>
</reference>
<dbReference type="Proteomes" id="UP001320159">
    <property type="component" value="Unassembled WGS sequence"/>
</dbReference>
<keyword evidence="3" id="KW-1185">Reference proteome</keyword>
<dbReference type="EMBL" id="PGCK01000001">
    <property type="protein sequence ID" value="MCD1293637.1"/>
    <property type="molecule type" value="Genomic_DNA"/>
</dbReference>
<dbReference type="Pfam" id="PF13188">
    <property type="entry name" value="PAS_8"/>
    <property type="match status" value="2"/>
</dbReference>
<proteinExistence type="predicted"/>
<dbReference type="RefSeq" id="WP_230739707.1">
    <property type="nucleotide sequence ID" value="NZ_PGCK01000001.1"/>
</dbReference>